<organism evidence="1 2">
    <name type="scientific">Martelella mediterranea DSM 17316</name>
    <dbReference type="NCBI Taxonomy" id="1122214"/>
    <lineage>
        <taxon>Bacteria</taxon>
        <taxon>Pseudomonadati</taxon>
        <taxon>Pseudomonadota</taxon>
        <taxon>Alphaproteobacteria</taxon>
        <taxon>Hyphomicrobiales</taxon>
        <taxon>Aurantimonadaceae</taxon>
        <taxon>Martelella</taxon>
    </lineage>
</organism>
<evidence type="ECO:0008006" key="3">
    <source>
        <dbReference type="Google" id="ProtNLM"/>
    </source>
</evidence>
<sequence precursor="true">MRIAISLALAVLAGCTSTRDVPSDSPTINYIDNQVHLVRRELNDAALYQNVLEPRATNTVEVRNPEIAQGPLMKIVDAEWQGTLDELTTRVANEVDYSVSVSGEKSGAPILISTNFYNLTALGLLREAYGQAKGRARLVIDQGARHMTIYYARPEQSPIPHREDLKP</sequence>
<accession>A0A1U9Z986</accession>
<dbReference type="OrthoDB" id="7840164at2"/>
<dbReference type="Pfam" id="PF16816">
    <property type="entry name" value="DotD"/>
    <property type="match status" value="1"/>
</dbReference>
<dbReference type="InterPro" id="IPR038140">
    <property type="entry name" value="DotD_sf"/>
</dbReference>
<keyword evidence="2" id="KW-1185">Reference proteome</keyword>
<dbReference type="RefSeq" id="WP_018065851.1">
    <property type="nucleotide sequence ID" value="NZ_AQWH01000016.1"/>
</dbReference>
<protein>
    <recommendedName>
        <fullName evidence="3">DotD protein</fullName>
    </recommendedName>
</protein>
<evidence type="ECO:0000313" key="1">
    <source>
        <dbReference type="EMBL" id="AQZ54279.1"/>
    </source>
</evidence>
<evidence type="ECO:0000313" key="2">
    <source>
        <dbReference type="Proteomes" id="UP000191135"/>
    </source>
</evidence>
<keyword evidence="1" id="KW-0614">Plasmid</keyword>
<proteinExistence type="predicted"/>
<dbReference type="KEGG" id="mmed:Mame_04987"/>
<dbReference type="EMBL" id="CP020332">
    <property type="protein sequence ID" value="AQZ54279.1"/>
    <property type="molecule type" value="Genomic_DNA"/>
</dbReference>
<dbReference type="InterPro" id="IPR031817">
    <property type="entry name" value="DotD"/>
</dbReference>
<name>A0A1U9Z986_9HYPH</name>
<geneLocation type="plasmid" evidence="2">
    <name>pmm259</name>
</geneLocation>
<reference evidence="1 2" key="1">
    <citation type="submission" date="2017-03" db="EMBL/GenBank/DDBJ databases">
        <title>Foreign affairs: Plasmid Transfer between Roseobacters and Rhizobia.</title>
        <authorList>
            <person name="Bartling P."/>
            <person name="Bunk B."/>
            <person name="Overmann J."/>
            <person name="Brinkmann H."/>
            <person name="Petersen J."/>
        </authorList>
    </citation>
    <scope>NUCLEOTIDE SEQUENCE [LARGE SCALE GENOMIC DNA]</scope>
    <source>
        <strain evidence="1 2">MACL11</strain>
        <plasmid evidence="2">Plasmid pmm259</plasmid>
    </source>
</reference>
<dbReference type="Gene3D" id="3.55.50.60">
    <property type="entry name" value="DotD protein"/>
    <property type="match status" value="1"/>
</dbReference>
<dbReference type="PROSITE" id="PS51257">
    <property type="entry name" value="PROKAR_LIPOPROTEIN"/>
    <property type="match status" value="1"/>
</dbReference>
<dbReference type="AlphaFoldDB" id="A0A1U9Z986"/>
<dbReference type="Proteomes" id="UP000191135">
    <property type="component" value="Plasmid pMM259"/>
</dbReference>
<dbReference type="eggNOG" id="ENOG50312XW">
    <property type="taxonomic scope" value="Bacteria"/>
</dbReference>
<gene>
    <name evidence="1" type="ORF">Mame_04987</name>
</gene>